<gene>
    <name evidence="2" type="ORF">GJ744_006238</name>
</gene>
<dbReference type="EMBL" id="JAACFV010000028">
    <property type="protein sequence ID" value="KAF7510626.1"/>
    <property type="molecule type" value="Genomic_DNA"/>
</dbReference>
<accession>A0A8H7E8C3</accession>
<feature type="compositionally biased region" description="Low complexity" evidence="1">
    <location>
        <begin position="118"/>
        <end position="137"/>
    </location>
</feature>
<dbReference type="PANTHER" id="PTHR37540">
    <property type="entry name" value="TRANSCRIPTION FACTOR (ACR-2), PUTATIVE-RELATED-RELATED"/>
    <property type="match status" value="1"/>
</dbReference>
<evidence type="ECO:0000313" key="3">
    <source>
        <dbReference type="Proteomes" id="UP000606974"/>
    </source>
</evidence>
<dbReference type="Proteomes" id="UP000606974">
    <property type="component" value="Unassembled WGS sequence"/>
</dbReference>
<comment type="caution">
    <text evidence="2">The sequence shown here is derived from an EMBL/GenBank/DDBJ whole genome shotgun (WGS) entry which is preliminary data.</text>
</comment>
<protein>
    <submittedName>
        <fullName evidence="2">Uncharacterized protein</fullName>
    </submittedName>
</protein>
<dbReference type="OrthoDB" id="4158087at2759"/>
<feature type="region of interest" description="Disordered" evidence="1">
    <location>
        <begin position="81"/>
        <end position="140"/>
    </location>
</feature>
<dbReference type="AlphaFoldDB" id="A0A8H7E8C3"/>
<organism evidence="2 3">
    <name type="scientific">Endocarpon pusillum</name>
    <dbReference type="NCBI Taxonomy" id="364733"/>
    <lineage>
        <taxon>Eukaryota</taxon>
        <taxon>Fungi</taxon>
        <taxon>Dikarya</taxon>
        <taxon>Ascomycota</taxon>
        <taxon>Pezizomycotina</taxon>
        <taxon>Eurotiomycetes</taxon>
        <taxon>Chaetothyriomycetidae</taxon>
        <taxon>Verrucariales</taxon>
        <taxon>Verrucariaceae</taxon>
        <taxon>Endocarpon</taxon>
    </lineage>
</organism>
<name>A0A8H7E8C3_9EURO</name>
<reference evidence="2" key="1">
    <citation type="submission" date="2020-02" db="EMBL/GenBank/DDBJ databases">
        <authorList>
            <person name="Palmer J.M."/>
        </authorList>
    </citation>
    <scope>NUCLEOTIDE SEQUENCE</scope>
    <source>
        <strain evidence="2">EPUS1.4</strain>
        <tissue evidence="2">Thallus</tissue>
    </source>
</reference>
<feature type="compositionally biased region" description="Basic and acidic residues" evidence="1">
    <location>
        <begin position="81"/>
        <end position="95"/>
    </location>
</feature>
<dbReference type="PANTHER" id="PTHR37540:SF10">
    <property type="entry name" value="SIGMA-70 REGION 2 FAMILY PROTEIN"/>
    <property type="match status" value="1"/>
</dbReference>
<feature type="compositionally biased region" description="Basic residues" evidence="1">
    <location>
        <begin position="104"/>
        <end position="115"/>
    </location>
</feature>
<sequence>MARADQKLGSTGRDVFVNFKPKSIDKPILEDKVQDTALQNSHSVKDAVPTTRFQFIDNTSASSLSGNSTQVRRHVMKEFMRQKRWQDKKRQENPPKESGSTLRRPTRKIKARGKAHQSESTASSGASSPSLSGTGSLDEWQTQPNAVHNLEYSVWSNDQVEGIERSVTISQQAEKGHPDFFFLEPSAFAKLADISSSETSRTRSTSYCDSFSTAGSPKSSESLHVYVSPDPQSVLSAARTDPFDCLPMKLNLQDKELFDFYANVMPACSYGFERRSPHAHNWYLSVFIPEAMKGAVCFQNTILVHAANTLAWVKGLTETRASIEHRARASQLLLQHFQSSPTDTSDASISATLSAAALEDFDPRIQRREYAWMHFRAAVQKIRDRGGPSALVQHNRLQMLINWSDYIFSGYSSNGPTFYFHHDLTAMPSHPLEAQQIAVQEIQEQCEEFIKFLRCTEQLAFVQAQIRKTPIAVQRQPMRYTAFMPGQPLERLLASPPGLRYTETGQLKQIISRLASLLTINTAIWEYRHSTDLSEEFFRELIENVKYNELDVHLSVEALIQILLSSSKNPALLDTERPWFVGRMLKVAKRLKEASFQKLNNVLLSHLTLGSDLLPVISDWENDLRLEILEAPLTSHVLPLMQSCPPKVSC</sequence>
<proteinExistence type="predicted"/>
<keyword evidence="3" id="KW-1185">Reference proteome</keyword>
<evidence type="ECO:0000313" key="2">
    <source>
        <dbReference type="EMBL" id="KAF7510626.1"/>
    </source>
</evidence>
<evidence type="ECO:0000256" key="1">
    <source>
        <dbReference type="SAM" id="MobiDB-lite"/>
    </source>
</evidence>